<reference evidence="2" key="2">
    <citation type="submission" date="2014-09" db="EMBL/GenBank/DDBJ databases">
        <authorList>
            <person name="Gonzales D.T.T."/>
            <person name="Saloma C.P."/>
        </authorList>
    </citation>
    <scope>NUCLEOTIDE SEQUENCE</scope>
    <source>
        <tissue evidence="2">Venom duct</tissue>
    </source>
</reference>
<sequence length="88" mass="9507">MTCHVLLIVGLVLTFIVCIDATPVSQARQKRNCQGVCMLCKQCGTTCDPDPCAACNECLSGPGRRSTRNTANKRHGGSQRVHFLQSTV</sequence>
<accession>A0A098LXR9</accession>
<name>A0A098LXR9_GEMSP</name>
<evidence type="ECO:0000256" key="1">
    <source>
        <dbReference type="SAM" id="SignalP"/>
    </source>
</evidence>
<feature type="signal peptide" evidence="1">
    <location>
        <begin position="1"/>
        <end position="21"/>
    </location>
</feature>
<feature type="chain" id="PRO_5001937600" evidence="1">
    <location>
        <begin position="22"/>
        <end position="88"/>
    </location>
</feature>
<protein>
    <submittedName>
        <fullName evidence="2">Gsp_58 putative toxin</fullName>
    </submittedName>
</protein>
<dbReference type="AlphaFoldDB" id="A0A098LXR9"/>
<organism evidence="2">
    <name type="scientific">Gemmula speciosa</name>
    <name type="common">Splendid gem-turris</name>
    <name type="synonym">Pleurotoma speciosa</name>
    <dbReference type="NCBI Taxonomy" id="439592"/>
    <lineage>
        <taxon>Eukaryota</taxon>
        <taxon>Metazoa</taxon>
        <taxon>Spiralia</taxon>
        <taxon>Lophotrochozoa</taxon>
        <taxon>Mollusca</taxon>
        <taxon>Gastropoda</taxon>
        <taxon>Caenogastropoda</taxon>
        <taxon>Neogastropoda</taxon>
        <taxon>Conoidea</taxon>
        <taxon>Turridae</taxon>
        <taxon>Gemmula</taxon>
    </lineage>
</organism>
<evidence type="ECO:0000313" key="2">
    <source>
        <dbReference type="EMBL" id="JAC94736.1"/>
    </source>
</evidence>
<proteinExistence type="predicted"/>
<reference evidence="2" key="1">
    <citation type="journal article" date="2014" name="Toxicon">
        <title>A bioinformatics survey for conotoxin-like sequences in three turrid snail venom duct transcriptomes.</title>
        <authorList>
            <person name="Gonzales D.T."/>
            <person name="Saloma C.P."/>
        </authorList>
    </citation>
    <scope>NUCLEOTIDE SEQUENCE</scope>
    <source>
        <tissue evidence="2">Venom duct</tissue>
    </source>
</reference>
<dbReference type="EMBL" id="GBRA01000058">
    <property type="protein sequence ID" value="JAC94736.1"/>
    <property type="molecule type" value="Transcribed_RNA"/>
</dbReference>
<keyword evidence="1" id="KW-0732">Signal</keyword>